<dbReference type="AlphaFoldDB" id="A0A8T8WI58"/>
<proteinExistence type="predicted"/>
<dbReference type="EMBL" id="CP081960">
    <property type="protein sequence ID" value="QZP39562.1"/>
    <property type="molecule type" value="Genomic_DNA"/>
</dbReference>
<keyword evidence="2" id="KW-1185">Reference proteome</keyword>
<evidence type="ECO:0000313" key="1">
    <source>
        <dbReference type="EMBL" id="QZP39562.1"/>
    </source>
</evidence>
<organism evidence="1 2">
    <name type="scientific">Halobaculum magnesiiphilum</name>
    <dbReference type="NCBI Taxonomy" id="1017351"/>
    <lineage>
        <taxon>Archaea</taxon>
        <taxon>Methanobacteriati</taxon>
        <taxon>Methanobacteriota</taxon>
        <taxon>Stenosarchaea group</taxon>
        <taxon>Halobacteria</taxon>
        <taxon>Halobacteriales</taxon>
        <taxon>Haloferacaceae</taxon>
        <taxon>Halobaculum</taxon>
    </lineage>
</organism>
<dbReference type="RefSeq" id="WP_222609311.1">
    <property type="nucleotide sequence ID" value="NZ_CP081960.1"/>
</dbReference>
<reference evidence="1 2" key="1">
    <citation type="journal article" date="2021" name="Int. J. Syst. Evol. Microbiol.">
        <title>Halobaculum halophilum sp. nov. and Halobaculum salinum sp. nov., isolated from salt lake and saline soil.</title>
        <authorList>
            <person name="Cui H.L."/>
            <person name="Shi X.W."/>
            <person name="Yin X.M."/>
            <person name="Yang X.Y."/>
            <person name="Hou J."/>
            <person name="Zhu L."/>
        </authorList>
    </citation>
    <scope>NUCLEOTIDE SEQUENCE [LARGE SCALE GENOMIC DNA]</scope>
    <source>
        <strain evidence="1 2">NBRC 109044</strain>
    </source>
</reference>
<dbReference type="Proteomes" id="UP000826254">
    <property type="component" value="Plasmid unnamed2"/>
</dbReference>
<gene>
    <name evidence="1" type="ORF">K6T50_18530</name>
</gene>
<geneLocation type="plasmid" evidence="1 2">
    <name>unnamed2</name>
</geneLocation>
<name>A0A8T8WI58_9EURY</name>
<accession>A0A8T8WI58</accession>
<protein>
    <submittedName>
        <fullName evidence="1">Uncharacterized protein</fullName>
    </submittedName>
</protein>
<keyword evidence="1" id="KW-0614">Plasmid</keyword>
<dbReference type="GeneID" id="67180182"/>
<dbReference type="KEGG" id="hmp:K6T50_18530"/>
<evidence type="ECO:0000313" key="2">
    <source>
        <dbReference type="Proteomes" id="UP000826254"/>
    </source>
</evidence>
<sequence>MPTYEVTYTFDGHYTGTPTEVIERSFETLADLQAQTNEITHLGGTVTLSADGTISEGTSRYAAPTEGHVGWLAVRARLPIGGIRRVESPSTDPNRVAGEITI</sequence>